<dbReference type="WBParaSite" id="jg2225">
    <property type="protein sequence ID" value="jg2225"/>
    <property type="gene ID" value="jg2225"/>
</dbReference>
<keyword evidence="2" id="KW-1185">Reference proteome</keyword>
<sequence length="83" mass="9577">MTVWFLCMSYAISFMQSVSHLYHDVIVLYFCSNDYRAVINKELPMFRYLFGSIGPKAEDESNMGYASTFSIRRTVSANPRTIS</sequence>
<reference evidence="3" key="1">
    <citation type="submission" date="2022-11" db="UniProtKB">
        <authorList>
            <consortium name="WormBaseParasite"/>
        </authorList>
    </citation>
    <scope>IDENTIFICATION</scope>
</reference>
<evidence type="ECO:0000256" key="1">
    <source>
        <dbReference type="SAM" id="SignalP"/>
    </source>
</evidence>
<accession>A0A915DRZ9</accession>
<dbReference type="AlphaFoldDB" id="A0A915DRZ9"/>
<dbReference type="Proteomes" id="UP000887574">
    <property type="component" value="Unplaced"/>
</dbReference>
<feature type="signal peptide" evidence="1">
    <location>
        <begin position="1"/>
        <end position="20"/>
    </location>
</feature>
<proteinExistence type="predicted"/>
<keyword evidence="1" id="KW-0732">Signal</keyword>
<feature type="chain" id="PRO_5037987749" evidence="1">
    <location>
        <begin position="21"/>
        <end position="83"/>
    </location>
</feature>
<name>A0A915DRZ9_9BILA</name>
<evidence type="ECO:0000313" key="3">
    <source>
        <dbReference type="WBParaSite" id="jg2225"/>
    </source>
</evidence>
<organism evidence="2 3">
    <name type="scientific">Ditylenchus dipsaci</name>
    <dbReference type="NCBI Taxonomy" id="166011"/>
    <lineage>
        <taxon>Eukaryota</taxon>
        <taxon>Metazoa</taxon>
        <taxon>Ecdysozoa</taxon>
        <taxon>Nematoda</taxon>
        <taxon>Chromadorea</taxon>
        <taxon>Rhabditida</taxon>
        <taxon>Tylenchina</taxon>
        <taxon>Tylenchomorpha</taxon>
        <taxon>Sphaerularioidea</taxon>
        <taxon>Anguinidae</taxon>
        <taxon>Anguininae</taxon>
        <taxon>Ditylenchus</taxon>
    </lineage>
</organism>
<evidence type="ECO:0000313" key="2">
    <source>
        <dbReference type="Proteomes" id="UP000887574"/>
    </source>
</evidence>
<protein>
    <submittedName>
        <fullName evidence="3">Secreted protein</fullName>
    </submittedName>
</protein>